<reference evidence="2" key="1">
    <citation type="submission" date="2015-11" db="EMBL/GenBank/DDBJ databases">
        <title>De novo transcriptome assembly of four potential Pierce s Disease insect vectors from Arizona vineyards.</title>
        <authorList>
            <person name="Tassone E.E."/>
        </authorList>
    </citation>
    <scope>NUCLEOTIDE SEQUENCE</scope>
</reference>
<accession>A0A1B6J974</accession>
<feature type="region of interest" description="Disordered" evidence="1">
    <location>
        <begin position="70"/>
        <end position="132"/>
    </location>
</feature>
<feature type="compositionally biased region" description="Polar residues" evidence="1">
    <location>
        <begin position="1"/>
        <end position="22"/>
    </location>
</feature>
<organism evidence="2">
    <name type="scientific">Homalodisca liturata</name>
    <dbReference type="NCBI Taxonomy" id="320908"/>
    <lineage>
        <taxon>Eukaryota</taxon>
        <taxon>Metazoa</taxon>
        <taxon>Ecdysozoa</taxon>
        <taxon>Arthropoda</taxon>
        <taxon>Hexapoda</taxon>
        <taxon>Insecta</taxon>
        <taxon>Pterygota</taxon>
        <taxon>Neoptera</taxon>
        <taxon>Paraneoptera</taxon>
        <taxon>Hemiptera</taxon>
        <taxon>Auchenorrhyncha</taxon>
        <taxon>Membracoidea</taxon>
        <taxon>Cicadellidae</taxon>
        <taxon>Cicadellinae</taxon>
        <taxon>Proconiini</taxon>
        <taxon>Homalodisca</taxon>
    </lineage>
</organism>
<gene>
    <name evidence="2" type="ORF">g.1515</name>
</gene>
<dbReference type="AlphaFoldDB" id="A0A1B6J974"/>
<dbReference type="EMBL" id="GECU01011945">
    <property type="protein sequence ID" value="JAS95761.1"/>
    <property type="molecule type" value="Transcribed_RNA"/>
</dbReference>
<feature type="non-terminal residue" evidence="2">
    <location>
        <position position="132"/>
    </location>
</feature>
<feature type="non-terminal residue" evidence="2">
    <location>
        <position position="1"/>
    </location>
</feature>
<name>A0A1B6J974_9HEMI</name>
<protein>
    <submittedName>
        <fullName evidence="2">Uncharacterized protein</fullName>
    </submittedName>
</protein>
<evidence type="ECO:0000313" key="2">
    <source>
        <dbReference type="EMBL" id="JAS95761.1"/>
    </source>
</evidence>
<sequence>GTSDSKNQPDPRTSAGGFQQIQRPEDGAQETNFELPKTLELAFKPNKTTEDDENLATERKLLEEWRNREERKLQQERRHQEEWLQKEERKLQEERRKQEARWKQEEGRLQEARRQQEEKWKLEEVRLRGPQQ</sequence>
<proteinExistence type="predicted"/>
<feature type="region of interest" description="Disordered" evidence="1">
    <location>
        <begin position="1"/>
        <end position="55"/>
    </location>
</feature>
<evidence type="ECO:0000256" key="1">
    <source>
        <dbReference type="SAM" id="MobiDB-lite"/>
    </source>
</evidence>